<proteinExistence type="predicted"/>
<name>A0A2H0WNQ0_9BACT</name>
<dbReference type="AlphaFoldDB" id="A0A2H0WNQ0"/>
<evidence type="ECO:0000313" key="1">
    <source>
        <dbReference type="EMBL" id="PIS14280.1"/>
    </source>
</evidence>
<accession>A0A2H0WNQ0</accession>
<dbReference type="EMBL" id="PEZI01000073">
    <property type="protein sequence ID" value="PIS14280.1"/>
    <property type="molecule type" value="Genomic_DNA"/>
</dbReference>
<organism evidence="1 2">
    <name type="scientific">Candidatus Shapirobacteria bacterium CG09_land_8_20_14_0_10_39_12</name>
    <dbReference type="NCBI Taxonomy" id="1974885"/>
    <lineage>
        <taxon>Bacteria</taxon>
        <taxon>Candidatus Shapironibacteriota</taxon>
    </lineage>
</organism>
<protein>
    <submittedName>
        <fullName evidence="1">Uncharacterized protein</fullName>
    </submittedName>
</protein>
<comment type="caution">
    <text evidence="1">The sequence shown here is derived from an EMBL/GenBank/DDBJ whole genome shotgun (WGS) entry which is preliminary data.</text>
</comment>
<reference evidence="2" key="1">
    <citation type="submission" date="2017-09" db="EMBL/GenBank/DDBJ databases">
        <title>Depth-based differentiation of microbial function through sediment-hosted aquifers and enrichment of novel symbionts in the deep terrestrial subsurface.</title>
        <authorList>
            <person name="Probst A.J."/>
            <person name="Ladd B."/>
            <person name="Jarett J.K."/>
            <person name="Geller-Mcgrath D.E."/>
            <person name="Sieber C.M.K."/>
            <person name="Emerson J.B."/>
            <person name="Anantharaman K."/>
            <person name="Thomas B.C."/>
            <person name="Malmstrom R."/>
            <person name="Stieglmeier M."/>
            <person name="Klingl A."/>
            <person name="Woyke T."/>
            <person name="Ryan C.M."/>
            <person name="Banfield J.F."/>
        </authorList>
    </citation>
    <scope>NUCLEOTIDE SEQUENCE [LARGE SCALE GENOMIC DNA]</scope>
</reference>
<dbReference type="PANTHER" id="PTHR10790">
    <property type="entry name" value="TPR-DOMAIN CONTAINING PROTEIN"/>
    <property type="match status" value="1"/>
</dbReference>
<gene>
    <name evidence="1" type="ORF">COT64_03505</name>
</gene>
<sequence length="166" mass="19670">MLPVAFIFVYPYFAIRSYYGLKDYQGLYGLNYLEKFYPDDYQAVIWLKQNIDGQPIIAEAVGESYTDFARVSANTGLPTILGWRVHEWLWRGSFDEAGKRTEIVREIYESKDLIRSKQLLNQYQVKYVFLGNLEKKQYPQLQEEKFEKLGEVVFFSGETKIYQLKR</sequence>
<dbReference type="PANTHER" id="PTHR10790:SF51">
    <property type="entry name" value="TETRATRICOPEPTIDE REPEAT PROTEIN"/>
    <property type="match status" value="1"/>
</dbReference>
<evidence type="ECO:0000313" key="2">
    <source>
        <dbReference type="Proteomes" id="UP000230775"/>
    </source>
</evidence>
<dbReference type="Proteomes" id="UP000230775">
    <property type="component" value="Unassembled WGS sequence"/>
</dbReference>